<feature type="region of interest" description="Disordered" evidence="9">
    <location>
        <begin position="414"/>
        <end position="460"/>
    </location>
</feature>
<comment type="subunit">
    <text evidence="4">Homotetramer.</text>
</comment>
<evidence type="ECO:0000256" key="3">
    <source>
        <dbReference type="ARBA" id="ARBA00010040"/>
    </source>
</evidence>
<dbReference type="Gramene" id="GBG58646">
    <property type="protein sequence ID" value="GBG58646"/>
    <property type="gene ID" value="CBR_g47"/>
</dbReference>
<evidence type="ECO:0000259" key="10">
    <source>
        <dbReference type="Pfam" id="PF00326"/>
    </source>
</evidence>
<protein>
    <recommendedName>
        <fullName evidence="6">Acylamino-acid-releasing enzyme</fullName>
        <ecNumber evidence="5">3.4.19.1</ecNumber>
    </recommendedName>
</protein>
<dbReference type="GO" id="GO:0006508">
    <property type="term" value="P:proteolysis"/>
    <property type="evidence" value="ECO:0007669"/>
    <property type="project" value="InterPro"/>
</dbReference>
<comment type="caution">
    <text evidence="12">The sequence shown here is derived from an EMBL/GenBank/DDBJ whole genome shotgun (WGS) entry which is preliminary data.</text>
</comment>
<feature type="domain" description="Acylamino-acid-releasing enzyme N-terminal" evidence="11">
    <location>
        <begin position="245"/>
        <end position="411"/>
    </location>
</feature>
<feature type="compositionally biased region" description="Pro residues" evidence="9">
    <location>
        <begin position="160"/>
        <end position="172"/>
    </location>
</feature>
<dbReference type="Pfam" id="PF19283">
    <property type="entry name" value="APEH_N"/>
    <property type="match status" value="3"/>
</dbReference>
<dbReference type="OMA" id="IIPVVMC"/>
<dbReference type="InterPro" id="IPR001375">
    <property type="entry name" value="Peptidase_S9_cat"/>
</dbReference>
<feature type="compositionally biased region" description="Basic and acidic residues" evidence="9">
    <location>
        <begin position="194"/>
        <end position="205"/>
    </location>
</feature>
<keyword evidence="8" id="KW-0378">Hydrolase</keyword>
<keyword evidence="7" id="KW-0963">Cytoplasm</keyword>
<evidence type="ECO:0000259" key="11">
    <source>
        <dbReference type="Pfam" id="PF19283"/>
    </source>
</evidence>
<dbReference type="PANTHER" id="PTHR42776:SF4">
    <property type="entry name" value="ACYLAMINO-ACID-RELEASING ENZYME"/>
    <property type="match status" value="1"/>
</dbReference>
<dbReference type="Gene3D" id="3.40.50.1820">
    <property type="entry name" value="alpha/beta hydrolase"/>
    <property type="match status" value="1"/>
</dbReference>
<feature type="compositionally biased region" description="Low complexity" evidence="9">
    <location>
        <begin position="177"/>
        <end position="193"/>
    </location>
</feature>
<comment type="similarity">
    <text evidence="3">Belongs to the peptidase S9C family.</text>
</comment>
<dbReference type="Gene3D" id="2.120.10.30">
    <property type="entry name" value="TolB, C-terminal domain"/>
    <property type="match status" value="1"/>
</dbReference>
<feature type="compositionally biased region" description="Gly residues" evidence="9">
    <location>
        <begin position="436"/>
        <end position="447"/>
    </location>
</feature>
<evidence type="ECO:0000256" key="6">
    <source>
        <dbReference type="ARBA" id="ARBA00018421"/>
    </source>
</evidence>
<evidence type="ECO:0000256" key="2">
    <source>
        <dbReference type="ARBA" id="ARBA00004496"/>
    </source>
</evidence>
<proteinExistence type="inferred from homology"/>
<dbReference type="Pfam" id="PF00326">
    <property type="entry name" value="Peptidase_S9"/>
    <property type="match status" value="1"/>
</dbReference>
<dbReference type="SUPFAM" id="SSF53474">
    <property type="entry name" value="alpha/beta-Hydrolases"/>
    <property type="match status" value="1"/>
</dbReference>
<organism evidence="12 13">
    <name type="scientific">Chara braunii</name>
    <name type="common">Braun's stonewort</name>
    <dbReference type="NCBI Taxonomy" id="69332"/>
    <lineage>
        <taxon>Eukaryota</taxon>
        <taxon>Viridiplantae</taxon>
        <taxon>Streptophyta</taxon>
        <taxon>Charophyceae</taxon>
        <taxon>Charales</taxon>
        <taxon>Characeae</taxon>
        <taxon>Chara</taxon>
    </lineage>
</organism>
<accession>A0A388JLE8</accession>
<dbReference type="InterPro" id="IPR045550">
    <property type="entry name" value="AARE_N"/>
</dbReference>
<evidence type="ECO:0000313" key="13">
    <source>
        <dbReference type="Proteomes" id="UP000265515"/>
    </source>
</evidence>
<dbReference type="PANTHER" id="PTHR42776">
    <property type="entry name" value="SERINE PEPTIDASE S9 FAMILY MEMBER"/>
    <property type="match status" value="1"/>
</dbReference>
<dbReference type="SUPFAM" id="SSF82171">
    <property type="entry name" value="DPP6 N-terminal domain-like"/>
    <property type="match status" value="1"/>
</dbReference>
<gene>
    <name evidence="12" type="ORF">CBR_g47</name>
</gene>
<keyword evidence="13" id="KW-1185">Reference proteome</keyword>
<evidence type="ECO:0000256" key="9">
    <source>
        <dbReference type="SAM" id="MobiDB-lite"/>
    </source>
</evidence>
<dbReference type="Proteomes" id="UP000265515">
    <property type="component" value="Unassembled WGS sequence"/>
</dbReference>
<dbReference type="InterPro" id="IPR029058">
    <property type="entry name" value="AB_hydrolase_fold"/>
</dbReference>
<name>A0A388JLE8_CHABU</name>
<evidence type="ECO:0000256" key="1">
    <source>
        <dbReference type="ARBA" id="ARBA00000721"/>
    </source>
</evidence>
<evidence type="ECO:0000256" key="5">
    <source>
        <dbReference type="ARBA" id="ARBA00012917"/>
    </source>
</evidence>
<dbReference type="EC" id="3.4.19.1" evidence="5"/>
<dbReference type="InterPro" id="IPR011042">
    <property type="entry name" value="6-blade_b-propeller_TolB-like"/>
</dbReference>
<dbReference type="GO" id="GO:0005737">
    <property type="term" value="C:cytoplasm"/>
    <property type="evidence" value="ECO:0007669"/>
    <property type="project" value="UniProtKB-SubCell"/>
</dbReference>
<evidence type="ECO:0000256" key="8">
    <source>
        <dbReference type="ARBA" id="ARBA00022801"/>
    </source>
</evidence>
<evidence type="ECO:0000313" key="12">
    <source>
        <dbReference type="EMBL" id="GBG58646.1"/>
    </source>
</evidence>
<feature type="domain" description="Peptidase S9 prolyl oligopeptidase catalytic" evidence="10">
    <location>
        <begin position="897"/>
        <end position="1109"/>
    </location>
</feature>
<comment type="catalytic activity">
    <reaction evidence="1">
        <text>Cleavage of an N-acetyl or N-formyl amino acid from the N-terminus of a polypeptide.</text>
        <dbReference type="EC" id="3.4.19.1"/>
    </reaction>
</comment>
<dbReference type="EMBL" id="BFEA01000001">
    <property type="protein sequence ID" value="GBG58646.1"/>
    <property type="molecule type" value="Genomic_DNA"/>
</dbReference>
<feature type="region of interest" description="Disordered" evidence="9">
    <location>
        <begin position="153"/>
        <end position="220"/>
    </location>
</feature>
<comment type="subcellular location">
    <subcellularLocation>
        <location evidence="2">Cytoplasm</location>
    </subcellularLocation>
</comment>
<reference evidence="12 13" key="1">
    <citation type="journal article" date="2018" name="Cell">
        <title>The Chara Genome: Secondary Complexity and Implications for Plant Terrestrialization.</title>
        <authorList>
            <person name="Nishiyama T."/>
            <person name="Sakayama H."/>
            <person name="Vries J.D."/>
            <person name="Buschmann H."/>
            <person name="Saint-Marcoux D."/>
            <person name="Ullrich K.K."/>
            <person name="Haas F.B."/>
            <person name="Vanderstraeten L."/>
            <person name="Becker D."/>
            <person name="Lang D."/>
            <person name="Vosolsobe S."/>
            <person name="Rombauts S."/>
            <person name="Wilhelmsson P.K.I."/>
            <person name="Janitza P."/>
            <person name="Kern R."/>
            <person name="Heyl A."/>
            <person name="Rumpler F."/>
            <person name="Villalobos L.I.A.C."/>
            <person name="Clay J.M."/>
            <person name="Skokan R."/>
            <person name="Toyoda A."/>
            <person name="Suzuki Y."/>
            <person name="Kagoshima H."/>
            <person name="Schijlen E."/>
            <person name="Tajeshwar N."/>
            <person name="Catarino B."/>
            <person name="Hetherington A.J."/>
            <person name="Saltykova A."/>
            <person name="Bonnot C."/>
            <person name="Breuninger H."/>
            <person name="Symeonidi A."/>
            <person name="Radhakrishnan G.V."/>
            <person name="Van Nieuwerburgh F."/>
            <person name="Deforce D."/>
            <person name="Chang C."/>
            <person name="Karol K.G."/>
            <person name="Hedrich R."/>
            <person name="Ulvskov P."/>
            <person name="Glockner G."/>
            <person name="Delwiche C.F."/>
            <person name="Petrasek J."/>
            <person name="Van de Peer Y."/>
            <person name="Friml J."/>
            <person name="Beilby M."/>
            <person name="Dolan L."/>
            <person name="Kohara Y."/>
            <person name="Sugano S."/>
            <person name="Fujiyama A."/>
            <person name="Delaux P.-M."/>
            <person name="Quint M."/>
            <person name="TheiBen G."/>
            <person name="Hagemann M."/>
            <person name="Harholt J."/>
            <person name="Dunand C."/>
            <person name="Zachgo S."/>
            <person name="Langdale J."/>
            <person name="Maumus F."/>
            <person name="Straeten D.V.D."/>
            <person name="Gould S.B."/>
            <person name="Rensing S.A."/>
        </authorList>
    </citation>
    <scope>NUCLEOTIDE SEQUENCE [LARGE SCALE GENOMIC DNA]</scope>
    <source>
        <strain evidence="12 13">S276</strain>
    </source>
</reference>
<evidence type="ECO:0000256" key="4">
    <source>
        <dbReference type="ARBA" id="ARBA00011881"/>
    </source>
</evidence>
<feature type="domain" description="Acylamino-acid-releasing enzyme N-terminal" evidence="11">
    <location>
        <begin position="450"/>
        <end position="594"/>
    </location>
</feature>
<evidence type="ECO:0000256" key="7">
    <source>
        <dbReference type="ARBA" id="ARBA00022490"/>
    </source>
</evidence>
<feature type="region of interest" description="Disordered" evidence="9">
    <location>
        <begin position="592"/>
        <end position="626"/>
    </location>
</feature>
<dbReference type="AlphaFoldDB" id="A0A388JLE8"/>
<dbReference type="GO" id="GO:0008242">
    <property type="term" value="F:omega peptidase activity"/>
    <property type="evidence" value="ECO:0007669"/>
    <property type="project" value="UniProtKB-EC"/>
</dbReference>
<dbReference type="GO" id="GO:0004252">
    <property type="term" value="F:serine-type endopeptidase activity"/>
    <property type="evidence" value="ECO:0007669"/>
    <property type="project" value="TreeGrafter"/>
</dbReference>
<dbReference type="STRING" id="69332.A0A388JLE8"/>
<dbReference type="OrthoDB" id="416344at2759"/>
<sequence>MLGVASGRTLSHIPAISQRACHFRPAHALSYRAALRGPLSGSRLSLIHGPIGSGTRCYRRRSIACPIPIVVEDLSSSPSPCQPLAKRVTSSGSSSGGRCSITGAVCSRSGSAAGSGCVFPGAKELSLSFCALPSPGFDTAFLSSVQYRTNRLGRGRRFSPPSPSPFPSPSPIRLPLTTSTTATGSRRGATTGRSEAESGWRREEGGPSSTTTVGGHSKAKEGEDMAAMAVSACWPDTSLPVEPDVALLESFAAVASIERAWIVKPRAGGLDIILAMSQRNLLANAVRRFVSTVRLADSATERLPSQWSPFPLETSGVTLLSPSPSGQRMLLVRNGQQPHGSNPKDGPPPVKFEVWGRGHLVKEVLIPSSMHRAVYTDGWFESVSWSPDESRIAYVAEEPAPPRPVFGRRMANGRDGTLSPTSGGAGMGTATASSGEAGGRGGRGGMAVGSSGTASGTNDVGTWKGHGDWVEDWGERYTGKGRPVLFVFDIDSCRVQRVEGIPPSVSAGQVVWAPTSLESRGAGDAPAVAGAKPFSPPPTAGAPPATLVFVGWSSTATNFNHTCKKLGMVYCYNRPSALFAVPAPSFATTSEEASRAAAGGGGGGGGGEERAAARPGGAGEGDVRPQAVKLTKDISSAFSPRFSPDGRILAFLSSHAAVDTGLHGGTASLHVLEWPFGGGFHVDEEGAAIQVPMRTVVDVVGRASSPGSFPGLYSSGFIKNPWLSDGRTLVVNTTWRSTQAIITVHVESGLVQRITPGPQSYNLLDVRDDLIVASVSAPNRPPLLTIAQTSRDSSVVLWKEVPFPQMEYPRDVEAALKAIRYEILQVPVPVIEGSERLSPGAAEPFEAMLLYKADMGGGVGGQQEPAAAPPSPPRPLILVPHGGPHSVFITSYAMAHAYLCAMGYAVLAVNYRGSLGFGEEAIQSLPGNVGRQDVADMLQALGFAIQHCNMLDRTRVAIIGGSHGGFLAAHLIGQAPDLFRTAVLRNPVCNVSSMVGITDIPDWCFTEAMGGVRGPSAYSEIPRVEDLQTFYRISPAAHIDKVKVPTLFLLGKEDRRVPMSNALQYVHALRSRGLEARVVVFPEDNHALDKPQTEFETWVTVASWLRQHL</sequence>
<feature type="domain" description="Acylamino-acid-releasing enzyme N-terminal" evidence="11">
    <location>
        <begin position="626"/>
        <end position="809"/>
    </location>
</feature>